<keyword evidence="3" id="KW-0238">DNA-binding</keyword>
<dbReference type="EMBL" id="FQWF01000014">
    <property type="protein sequence ID" value="SHH08091.1"/>
    <property type="molecule type" value="Genomic_DNA"/>
</dbReference>
<gene>
    <name evidence="5" type="ORF">SAMN05444372_11450</name>
</gene>
<dbReference type="Gene3D" id="3.90.220.20">
    <property type="entry name" value="DNA methylase specificity domains"/>
    <property type="match status" value="2"/>
</dbReference>
<dbReference type="GO" id="GO:0009307">
    <property type="term" value="P:DNA restriction-modification system"/>
    <property type="evidence" value="ECO:0007669"/>
    <property type="project" value="UniProtKB-KW"/>
</dbReference>
<feature type="domain" description="Type I restriction modification DNA specificity" evidence="4">
    <location>
        <begin position="195"/>
        <end position="356"/>
    </location>
</feature>
<dbReference type="AlphaFoldDB" id="A0A1M5Q2U7"/>
<keyword evidence="2" id="KW-0680">Restriction system</keyword>
<dbReference type="PANTHER" id="PTHR30408:SF12">
    <property type="entry name" value="TYPE I RESTRICTION ENZYME MJAVIII SPECIFICITY SUBUNIT"/>
    <property type="match status" value="1"/>
</dbReference>
<evidence type="ECO:0000256" key="1">
    <source>
        <dbReference type="ARBA" id="ARBA00010923"/>
    </source>
</evidence>
<dbReference type="RefSeq" id="WP_073021645.1">
    <property type="nucleotide sequence ID" value="NZ_FQWF01000014.1"/>
</dbReference>
<sequence>MNKVELHKVCKINNGYAFRSEDYLNNGVPLLRISNFDDGEVVVNEKSIYLKEEFLDTKSDFIVEKGDILIALSGATTGKYGIYNYNFPSLLNQRIGLIKSSSSDKLNSKYFYHYLTILKGEILRNAGGAAQPNISTKTIGGLQIPLPPLPQQQKIANILDAADALRQKDKALLAKYDELTQALFLDMFGDPVSNPKGWEKVELKKICSIKKKNIKPEDITAGENYVALDSVEKVTGNITTIYNVEKGELKSNKFWFDNSYILYGKLRPYLNKVALPEFEGVCSTDIIPIQPIKNRSNRLFITSILRHKSFVSFADERSSGANLPRISPTQVEKYLTINPPLIIQNQFAARVQVIEHQKAVAQKSLEKSEELFNSLLQKAFKGELL</sequence>
<reference evidence="6" key="1">
    <citation type="submission" date="2016-11" db="EMBL/GenBank/DDBJ databases">
        <authorList>
            <person name="Varghese N."/>
            <person name="Submissions S."/>
        </authorList>
    </citation>
    <scope>NUCLEOTIDE SEQUENCE [LARGE SCALE GENOMIC DNA]</scope>
    <source>
        <strain evidence="6">DSM 17659</strain>
    </source>
</reference>
<evidence type="ECO:0000313" key="5">
    <source>
        <dbReference type="EMBL" id="SHH08091.1"/>
    </source>
</evidence>
<dbReference type="InterPro" id="IPR044946">
    <property type="entry name" value="Restrct_endonuc_typeI_TRD_sf"/>
</dbReference>
<comment type="similarity">
    <text evidence="1">Belongs to the type-I restriction system S methylase family.</text>
</comment>
<protein>
    <submittedName>
        <fullName evidence="5">Type I restriction enzyme, S subunit</fullName>
    </submittedName>
</protein>
<dbReference type="InterPro" id="IPR000055">
    <property type="entry name" value="Restrct_endonuc_typeI_TRD"/>
</dbReference>
<evidence type="ECO:0000259" key="4">
    <source>
        <dbReference type="Pfam" id="PF01420"/>
    </source>
</evidence>
<proteinExistence type="inferred from homology"/>
<dbReference type="GO" id="GO:0003677">
    <property type="term" value="F:DNA binding"/>
    <property type="evidence" value="ECO:0007669"/>
    <property type="project" value="UniProtKB-KW"/>
</dbReference>
<dbReference type="Pfam" id="PF01420">
    <property type="entry name" value="Methylase_S"/>
    <property type="match status" value="2"/>
</dbReference>
<dbReference type="PANTHER" id="PTHR30408">
    <property type="entry name" value="TYPE-1 RESTRICTION ENZYME ECOKI SPECIFICITY PROTEIN"/>
    <property type="match status" value="1"/>
</dbReference>
<keyword evidence="6" id="KW-1185">Reference proteome</keyword>
<dbReference type="STRING" id="229205.SAMN05444372_11450"/>
<organism evidence="5 6">
    <name type="scientific">Flavobacterium micromati</name>
    <dbReference type="NCBI Taxonomy" id="229205"/>
    <lineage>
        <taxon>Bacteria</taxon>
        <taxon>Pseudomonadati</taxon>
        <taxon>Bacteroidota</taxon>
        <taxon>Flavobacteriia</taxon>
        <taxon>Flavobacteriales</taxon>
        <taxon>Flavobacteriaceae</taxon>
        <taxon>Flavobacterium</taxon>
    </lineage>
</organism>
<dbReference type="CDD" id="cd17278">
    <property type="entry name" value="RMtype1_S_LdeBORF1052P-TRD2-CR2"/>
    <property type="match status" value="1"/>
</dbReference>
<evidence type="ECO:0000313" key="6">
    <source>
        <dbReference type="Proteomes" id="UP000184020"/>
    </source>
</evidence>
<dbReference type="Proteomes" id="UP000184020">
    <property type="component" value="Unassembled WGS sequence"/>
</dbReference>
<dbReference type="SUPFAM" id="SSF116734">
    <property type="entry name" value="DNA methylase specificity domain"/>
    <property type="match status" value="2"/>
</dbReference>
<evidence type="ECO:0000256" key="3">
    <source>
        <dbReference type="ARBA" id="ARBA00023125"/>
    </source>
</evidence>
<name>A0A1M5Q2U7_9FLAO</name>
<dbReference type="InterPro" id="IPR052021">
    <property type="entry name" value="Type-I_RS_S_subunit"/>
</dbReference>
<feature type="domain" description="Type I restriction modification DNA specificity" evidence="4">
    <location>
        <begin position="2"/>
        <end position="165"/>
    </location>
</feature>
<accession>A0A1M5Q2U7</accession>
<evidence type="ECO:0000256" key="2">
    <source>
        <dbReference type="ARBA" id="ARBA00022747"/>
    </source>
</evidence>
<dbReference type="OrthoDB" id="9816225at2"/>